<dbReference type="GO" id="GO:0043565">
    <property type="term" value="F:sequence-specific DNA binding"/>
    <property type="evidence" value="ECO:0007669"/>
    <property type="project" value="UniProtKB-UniRule"/>
</dbReference>
<feature type="active site" evidence="9 11">
    <location>
        <position position="718"/>
    </location>
</feature>
<evidence type="ECO:0000313" key="17">
    <source>
        <dbReference type="EMBL" id="XDU67748.1"/>
    </source>
</evidence>
<dbReference type="GO" id="GO:0034605">
    <property type="term" value="P:cellular response to heat"/>
    <property type="evidence" value="ECO:0007669"/>
    <property type="project" value="UniProtKB-UniRule"/>
</dbReference>
<dbReference type="InterPro" id="IPR015947">
    <property type="entry name" value="PUA-like_sf"/>
</dbReference>
<dbReference type="SUPFAM" id="SSF52540">
    <property type="entry name" value="P-loop containing nucleoside triphosphate hydrolases"/>
    <property type="match status" value="1"/>
</dbReference>
<keyword evidence="7 9" id="KW-0067">ATP-binding</keyword>
<dbReference type="FunFam" id="3.40.50.300:FF:000382">
    <property type="entry name" value="Lon protease homolog 2, peroxisomal"/>
    <property type="match status" value="1"/>
</dbReference>
<dbReference type="EMBL" id="CP165644">
    <property type="protein sequence ID" value="XDU67748.1"/>
    <property type="molecule type" value="Genomic_DNA"/>
</dbReference>
<evidence type="ECO:0000256" key="14">
    <source>
        <dbReference type="RuleBase" id="RU000591"/>
    </source>
</evidence>
<keyword evidence="6 9" id="KW-0720">Serine protease</keyword>
<evidence type="ECO:0000256" key="13">
    <source>
        <dbReference type="PROSITE-ProRule" id="PRU01122"/>
    </source>
</evidence>
<dbReference type="InterPro" id="IPR003959">
    <property type="entry name" value="ATPase_AAA_core"/>
</dbReference>
<comment type="induction">
    <text evidence="9">By heat shock.</text>
</comment>
<dbReference type="PROSITE" id="PS01046">
    <property type="entry name" value="LON_SER"/>
    <property type="match status" value="1"/>
</dbReference>
<evidence type="ECO:0000259" key="16">
    <source>
        <dbReference type="PROSITE" id="PS51787"/>
    </source>
</evidence>
<dbReference type="Gene3D" id="3.30.230.10">
    <property type="match status" value="1"/>
</dbReference>
<dbReference type="InterPro" id="IPR008269">
    <property type="entry name" value="Lon_proteolytic"/>
</dbReference>
<proteinExistence type="evidence at transcript level"/>
<evidence type="ECO:0000256" key="6">
    <source>
        <dbReference type="ARBA" id="ARBA00022825"/>
    </source>
</evidence>
<dbReference type="PROSITE" id="PS51787">
    <property type="entry name" value="LON_N"/>
    <property type="match status" value="1"/>
</dbReference>
<dbReference type="RefSeq" id="WP_369711880.1">
    <property type="nucleotide sequence ID" value="NZ_CP165644.1"/>
</dbReference>
<dbReference type="InterPro" id="IPR003593">
    <property type="entry name" value="AAA+_ATPase"/>
</dbReference>
<evidence type="ECO:0000256" key="12">
    <source>
        <dbReference type="PIRSR" id="PIRSR001174-2"/>
    </source>
</evidence>
<dbReference type="InterPro" id="IPR054594">
    <property type="entry name" value="Lon_lid"/>
</dbReference>
<keyword evidence="3 9" id="KW-0645">Protease</keyword>
<dbReference type="Pfam" id="PF22667">
    <property type="entry name" value="Lon_lid"/>
    <property type="match status" value="1"/>
</dbReference>
<dbReference type="PIRSF" id="PIRSF001174">
    <property type="entry name" value="Lon_proteas"/>
    <property type="match status" value="1"/>
</dbReference>
<organism evidence="17">
    <name type="scientific">Leptotrichia rugosa</name>
    <dbReference type="NCBI Taxonomy" id="3239302"/>
    <lineage>
        <taxon>Bacteria</taxon>
        <taxon>Fusobacteriati</taxon>
        <taxon>Fusobacteriota</taxon>
        <taxon>Fusobacteriia</taxon>
        <taxon>Fusobacteriales</taxon>
        <taxon>Leptotrichiaceae</taxon>
        <taxon>Leptotrichia</taxon>
    </lineage>
</organism>
<dbReference type="Pfam" id="PF00004">
    <property type="entry name" value="AAA"/>
    <property type="match status" value="1"/>
</dbReference>
<comment type="function">
    <text evidence="9">ATP-dependent serine protease that mediates the selective degradation of mutant and abnormal proteins as well as certain short-lived regulatory proteins. Required for cellular homeostasis and for survival from DNA damage and developmental changes induced by stress. Degrades polypeptides processively to yield small peptide fragments that are 5 to 10 amino acids long. Binds to DNA in a double-stranded, site-specific manner.</text>
</comment>
<feature type="binding site" evidence="9 12">
    <location>
        <begin position="351"/>
        <end position="358"/>
    </location>
    <ligand>
        <name>ATP</name>
        <dbReference type="ChEBI" id="CHEBI:30616"/>
    </ligand>
</feature>
<sequence length="794" mass="90024">MSNKPYIATRELVIFPETVTPIFIGREASLKSLDEAINNFDGKLVLSMQKDTEMEEPKLPKDVYTTGVLVKIIQSVEMPNGNIKILVESKSKVVINKFEKQNGVIFCEYEKIFLRPISESKSQALRKKVLEKFSEYAKKTQKILPDIVQNINGIEDVEKVFNLICTHLPIKSVTKQEILEITDIEKCALKILEVLSIEMEVFVLDMNIESRVKEQMAELQKNYYLREKIKVIKDELGEEIDNEEDAQELDGRIKNSKIPKDLKEKLLKEVSRLRKMPDFSSEASVIRSYVETVLDLPWSKSTKDEIDIEKAKEILDEDHYGLEEVKERILEFLAVKKLNNTLKGSIICLVGPPGVGKTSLAHSVARAMNRKFTRISLGGVRDEAEIRGHRRTYVGAMPGRIVNSLKQIGVNNPVMLFDEIDKMASDFRGDPASAMLEVLDPAQNNNFEDHYIDHTFDLSKVFFICTANDLGGIPGPLRDRMEIIFIESYTEFEKLNIAKRYLIPQTQEENGLKDYKIPFSDASILKIINEYTREAGVRNLKREIGKLFRKMAKEAVLSKTKKLSVTETKIKKYLGNVKYRPDKIRKEEGKVGVVNGLAWTVVGGTTLEVQAVKMDGKGRLQLTGKLGDVMKESAQVAYSYVRYIKDKLGIKENFYEKCDVHLHFPEGAVPKDGPSAGITITTAIISVLTNKEVRQDVAMTGEITITGEVLAVGGIKEKVIGAHRVGIREVVLPFDNKIDTEELPKEISKQMKFYFAKTYDDVKKIVFKDEKKAKKVVTKKVAKKVSEKKENKVI</sequence>
<dbReference type="SUPFAM" id="SSF88697">
    <property type="entry name" value="PUA domain-like"/>
    <property type="match status" value="1"/>
</dbReference>
<comment type="catalytic activity">
    <reaction evidence="9 10 13">
        <text>Hydrolysis of proteins in presence of ATP.</text>
        <dbReference type="EC" id="3.4.21.53"/>
    </reaction>
</comment>
<dbReference type="GO" id="GO:0016887">
    <property type="term" value="F:ATP hydrolysis activity"/>
    <property type="evidence" value="ECO:0007669"/>
    <property type="project" value="UniProtKB-UniRule"/>
</dbReference>
<dbReference type="InterPro" id="IPR027065">
    <property type="entry name" value="Lon_Prtase"/>
</dbReference>
<dbReference type="InterPro" id="IPR014721">
    <property type="entry name" value="Ribsml_uS5_D2-typ_fold_subgr"/>
</dbReference>
<accession>A0AB39VJ21</accession>
<feature type="active site" evidence="9 11">
    <location>
        <position position="675"/>
    </location>
</feature>
<comment type="similarity">
    <text evidence="9 10 13 14">Belongs to the peptidase S16 family.</text>
</comment>
<evidence type="ECO:0000259" key="15">
    <source>
        <dbReference type="PROSITE" id="PS51786"/>
    </source>
</evidence>
<dbReference type="SMART" id="SM00382">
    <property type="entry name" value="AAA"/>
    <property type="match status" value="1"/>
</dbReference>
<dbReference type="InterPro" id="IPR046336">
    <property type="entry name" value="Lon_prtase_N_sf"/>
</dbReference>
<comment type="subcellular location">
    <subcellularLocation>
        <location evidence="1 9 10">Cytoplasm</location>
    </subcellularLocation>
</comment>
<feature type="domain" description="Lon N-terminal" evidence="16">
    <location>
        <begin position="4"/>
        <end position="199"/>
    </location>
</feature>
<dbReference type="InterPro" id="IPR004815">
    <property type="entry name" value="Lon_bac/euk-typ"/>
</dbReference>
<dbReference type="Pfam" id="PF02190">
    <property type="entry name" value="LON_substr_bdg"/>
    <property type="match status" value="1"/>
</dbReference>
<dbReference type="Gene3D" id="2.30.130.40">
    <property type="entry name" value="LON domain-like"/>
    <property type="match status" value="1"/>
</dbReference>
<dbReference type="InterPro" id="IPR027417">
    <property type="entry name" value="P-loop_NTPase"/>
</dbReference>
<dbReference type="PANTHER" id="PTHR10046">
    <property type="entry name" value="ATP DEPENDENT LON PROTEASE FAMILY MEMBER"/>
    <property type="match status" value="1"/>
</dbReference>
<dbReference type="GO" id="GO:0005737">
    <property type="term" value="C:cytoplasm"/>
    <property type="evidence" value="ECO:0007669"/>
    <property type="project" value="UniProtKB-SubCell"/>
</dbReference>
<dbReference type="SUPFAM" id="SSF54211">
    <property type="entry name" value="Ribosomal protein S5 domain 2-like"/>
    <property type="match status" value="1"/>
</dbReference>
<dbReference type="GO" id="GO:0004252">
    <property type="term" value="F:serine-type endopeptidase activity"/>
    <property type="evidence" value="ECO:0007669"/>
    <property type="project" value="UniProtKB-UniRule"/>
</dbReference>
<dbReference type="HAMAP" id="MF_01973">
    <property type="entry name" value="lon_bact"/>
    <property type="match status" value="1"/>
</dbReference>
<evidence type="ECO:0000256" key="11">
    <source>
        <dbReference type="PIRSR" id="PIRSR001174-1"/>
    </source>
</evidence>
<dbReference type="InterPro" id="IPR003111">
    <property type="entry name" value="Lon_prtase_N"/>
</dbReference>
<keyword evidence="5 9" id="KW-0378">Hydrolase</keyword>
<dbReference type="InterPro" id="IPR027543">
    <property type="entry name" value="Lon_bac"/>
</dbReference>
<dbReference type="KEGG" id="lrug:AB8B22_04870"/>
<dbReference type="GO" id="GO:0004176">
    <property type="term" value="F:ATP-dependent peptidase activity"/>
    <property type="evidence" value="ECO:0007669"/>
    <property type="project" value="UniProtKB-UniRule"/>
</dbReference>
<dbReference type="Gene3D" id="1.10.8.60">
    <property type="match status" value="1"/>
</dbReference>
<evidence type="ECO:0000256" key="3">
    <source>
        <dbReference type="ARBA" id="ARBA00022670"/>
    </source>
</evidence>
<keyword evidence="4 9" id="KW-0547">Nucleotide-binding</keyword>
<comment type="subunit">
    <text evidence="9 10">Homohexamer. Organized in a ring with a central cavity.</text>
</comment>
<evidence type="ECO:0000256" key="4">
    <source>
        <dbReference type="ARBA" id="ARBA00022741"/>
    </source>
</evidence>
<dbReference type="PROSITE" id="PS51786">
    <property type="entry name" value="LON_PROTEOLYTIC"/>
    <property type="match status" value="1"/>
</dbReference>
<evidence type="ECO:0000256" key="7">
    <source>
        <dbReference type="ARBA" id="ARBA00022840"/>
    </source>
</evidence>
<dbReference type="CDD" id="cd19500">
    <property type="entry name" value="RecA-like_Lon"/>
    <property type="match status" value="1"/>
</dbReference>
<dbReference type="Gene3D" id="3.40.50.300">
    <property type="entry name" value="P-loop containing nucleotide triphosphate hydrolases"/>
    <property type="match status" value="1"/>
</dbReference>
<dbReference type="Gene3D" id="1.20.58.1480">
    <property type="match status" value="1"/>
</dbReference>
<feature type="domain" description="Lon proteolytic" evidence="15">
    <location>
        <begin position="588"/>
        <end position="769"/>
    </location>
</feature>
<evidence type="ECO:0000256" key="10">
    <source>
        <dbReference type="PIRNR" id="PIRNR001174"/>
    </source>
</evidence>
<dbReference type="AlphaFoldDB" id="A0AB39VJ21"/>
<dbReference type="Gene3D" id="1.20.5.5270">
    <property type="match status" value="1"/>
</dbReference>
<dbReference type="EC" id="3.4.21.53" evidence="9 10"/>
<evidence type="ECO:0000256" key="5">
    <source>
        <dbReference type="ARBA" id="ARBA00022801"/>
    </source>
</evidence>
<evidence type="ECO:0000256" key="9">
    <source>
        <dbReference type="HAMAP-Rule" id="MF_01973"/>
    </source>
</evidence>
<dbReference type="Pfam" id="PF05362">
    <property type="entry name" value="Lon_C"/>
    <property type="match status" value="1"/>
</dbReference>
<dbReference type="GO" id="GO:0006515">
    <property type="term" value="P:protein quality control for misfolded or incompletely synthesized proteins"/>
    <property type="evidence" value="ECO:0007669"/>
    <property type="project" value="UniProtKB-UniRule"/>
</dbReference>
<dbReference type="PRINTS" id="PR00830">
    <property type="entry name" value="ENDOLAPTASE"/>
</dbReference>
<evidence type="ECO:0000256" key="1">
    <source>
        <dbReference type="ARBA" id="ARBA00004496"/>
    </source>
</evidence>
<protein>
    <recommendedName>
        <fullName evidence="9 10">Lon protease</fullName>
        <ecNumber evidence="9 10">3.4.21.53</ecNumber>
    </recommendedName>
    <alternativeName>
        <fullName evidence="9">ATP-dependent protease La</fullName>
    </alternativeName>
</protein>
<gene>
    <name evidence="9 17" type="primary">lon</name>
    <name evidence="17" type="ORF">AB8B22_04870</name>
</gene>
<dbReference type="InterPro" id="IPR008268">
    <property type="entry name" value="Peptidase_S16_AS"/>
</dbReference>
<dbReference type="GO" id="GO:0005524">
    <property type="term" value="F:ATP binding"/>
    <property type="evidence" value="ECO:0007669"/>
    <property type="project" value="UniProtKB-UniRule"/>
</dbReference>
<dbReference type="SMART" id="SM00464">
    <property type="entry name" value="LON"/>
    <property type="match status" value="1"/>
</dbReference>
<dbReference type="InterPro" id="IPR020568">
    <property type="entry name" value="Ribosomal_Su5_D2-typ_SF"/>
</dbReference>
<keyword evidence="8 9" id="KW-0346">Stress response</keyword>
<keyword evidence="2 9" id="KW-0963">Cytoplasm</keyword>
<reference evidence="17" key="1">
    <citation type="submission" date="2024-07" db="EMBL/GenBank/DDBJ databases">
        <authorList>
            <person name="Li X.-J."/>
            <person name="Wang X."/>
        </authorList>
    </citation>
    <scope>NUCLEOTIDE SEQUENCE</scope>
    <source>
        <strain evidence="17">HSP-334</strain>
    </source>
</reference>
<dbReference type="NCBIfam" id="TIGR00763">
    <property type="entry name" value="lon"/>
    <property type="match status" value="1"/>
</dbReference>
<evidence type="ECO:0000256" key="8">
    <source>
        <dbReference type="ARBA" id="ARBA00023016"/>
    </source>
</evidence>
<evidence type="ECO:0000256" key="2">
    <source>
        <dbReference type="ARBA" id="ARBA00022490"/>
    </source>
</evidence>
<name>A0AB39VJ21_9FUSO</name>